<dbReference type="InterPro" id="IPR036388">
    <property type="entry name" value="WH-like_DNA-bd_sf"/>
</dbReference>
<evidence type="ECO:0000256" key="2">
    <source>
        <dbReference type="ARBA" id="ARBA00022618"/>
    </source>
</evidence>
<organism evidence="5">
    <name type="scientific">Thermodesulfobacterium geofontis</name>
    <dbReference type="NCBI Taxonomy" id="1295609"/>
    <lineage>
        <taxon>Bacteria</taxon>
        <taxon>Pseudomonadati</taxon>
        <taxon>Thermodesulfobacteriota</taxon>
        <taxon>Thermodesulfobacteria</taxon>
        <taxon>Thermodesulfobacteriales</taxon>
        <taxon>Thermodesulfobacteriaceae</taxon>
        <taxon>Thermodesulfobacterium</taxon>
    </lineage>
</organism>
<dbReference type="Pfam" id="PF04079">
    <property type="entry name" value="SMC_ScpB"/>
    <property type="match status" value="1"/>
</dbReference>
<evidence type="ECO:0000256" key="1">
    <source>
        <dbReference type="ARBA" id="ARBA00022490"/>
    </source>
</evidence>
<dbReference type="InterPro" id="IPR005234">
    <property type="entry name" value="ScpB_csome_segregation"/>
</dbReference>
<dbReference type="NCBIfam" id="TIGR00281">
    <property type="entry name" value="SMC-Scp complex subunit ScpB"/>
    <property type="match status" value="1"/>
</dbReference>
<comment type="caution">
    <text evidence="5">The sequence shown here is derived from an EMBL/GenBank/DDBJ whole genome shotgun (WGS) entry which is preliminary data.</text>
</comment>
<proteinExistence type="predicted"/>
<dbReference type="EMBL" id="DRWR01000144">
    <property type="protein sequence ID" value="HHQ16969.1"/>
    <property type="molecule type" value="Genomic_DNA"/>
</dbReference>
<keyword evidence="1" id="KW-0963">Cytoplasm</keyword>
<evidence type="ECO:0000256" key="4">
    <source>
        <dbReference type="ARBA" id="ARBA00023306"/>
    </source>
</evidence>
<name>A0A7V5XI90_9BACT</name>
<dbReference type="GO" id="GO:0051301">
    <property type="term" value="P:cell division"/>
    <property type="evidence" value="ECO:0007669"/>
    <property type="project" value="UniProtKB-KW"/>
</dbReference>
<dbReference type="PIRSF" id="PIRSF019345">
    <property type="entry name" value="ScpB"/>
    <property type="match status" value="1"/>
</dbReference>
<dbReference type="PANTHER" id="PTHR34298">
    <property type="entry name" value="SEGREGATION AND CONDENSATION PROTEIN B"/>
    <property type="match status" value="1"/>
</dbReference>
<dbReference type="AlphaFoldDB" id="A0A7V5XI90"/>
<evidence type="ECO:0000313" key="5">
    <source>
        <dbReference type="EMBL" id="HHQ16969.1"/>
    </source>
</evidence>
<dbReference type="PANTHER" id="PTHR34298:SF2">
    <property type="entry name" value="SEGREGATION AND CONDENSATION PROTEIN B"/>
    <property type="match status" value="1"/>
</dbReference>
<dbReference type="GO" id="GO:0051304">
    <property type="term" value="P:chromosome separation"/>
    <property type="evidence" value="ECO:0007669"/>
    <property type="project" value="InterPro"/>
</dbReference>
<sequence>MKDLKFYKKVIEALLFCAGKSLKAKEISEICDNLPVSEVKKILEELKKDYLERGVRLAEVAEGYRFETIPEVADYIKRLLKPKKFRWTKALLETLAIIAYFQPITRAEISAKRGGIDVNSSLKTLLENDFIEIVGKKPVPGRPALYGTTKFFLEYFGLKSLDDLPPLEELKKLSE</sequence>
<dbReference type="SUPFAM" id="SSF46785">
    <property type="entry name" value="Winged helix' DNA-binding domain"/>
    <property type="match status" value="2"/>
</dbReference>
<reference evidence="5" key="1">
    <citation type="journal article" date="2020" name="mSystems">
        <title>Genome- and Community-Level Interaction Insights into Carbon Utilization and Element Cycling Functions of Hydrothermarchaeota in Hydrothermal Sediment.</title>
        <authorList>
            <person name="Zhou Z."/>
            <person name="Liu Y."/>
            <person name="Xu W."/>
            <person name="Pan J."/>
            <person name="Luo Z.H."/>
            <person name="Li M."/>
        </authorList>
    </citation>
    <scope>NUCLEOTIDE SEQUENCE [LARGE SCALE GENOMIC DNA]</scope>
    <source>
        <strain evidence="5">SpSt-106</strain>
    </source>
</reference>
<dbReference type="InterPro" id="IPR036390">
    <property type="entry name" value="WH_DNA-bd_sf"/>
</dbReference>
<keyword evidence="2" id="KW-0132">Cell division</keyword>
<accession>A0A7V5XI90</accession>
<evidence type="ECO:0000256" key="3">
    <source>
        <dbReference type="ARBA" id="ARBA00022829"/>
    </source>
</evidence>
<dbReference type="Gene3D" id="1.10.10.10">
    <property type="entry name" value="Winged helix-like DNA-binding domain superfamily/Winged helix DNA-binding domain"/>
    <property type="match status" value="2"/>
</dbReference>
<gene>
    <name evidence="5" type="primary">scpB</name>
    <name evidence="5" type="ORF">ENM15_09205</name>
</gene>
<protein>
    <submittedName>
        <fullName evidence="5">SMC-Scp complex subunit ScpB</fullName>
    </submittedName>
</protein>
<keyword evidence="4" id="KW-0131">Cell cycle</keyword>
<keyword evidence="3" id="KW-0159">Chromosome partition</keyword>